<accession>A0A255Z9H4</accession>
<comment type="caution">
    <text evidence="1">The sequence shown here is derived from an EMBL/GenBank/DDBJ whole genome shotgun (WGS) entry which is preliminary data.</text>
</comment>
<keyword evidence="2" id="KW-1185">Reference proteome</keyword>
<protein>
    <submittedName>
        <fullName evidence="1">Uncharacterized protein</fullName>
    </submittedName>
</protein>
<sequence>MQKYCQKCYNVKLSQILFKYFSQQELQRPDKAAGMHCRPGLAPMEAASSPPPAFAAGRYSDSGTGVAKKAISLLLRIKRQLSS</sequence>
<dbReference type="AlphaFoldDB" id="A0A255Z9H4"/>
<name>A0A255Z9H4_9FLAO</name>
<proteinExistence type="predicted"/>
<evidence type="ECO:0000313" key="1">
    <source>
        <dbReference type="EMBL" id="OYQ38118.1"/>
    </source>
</evidence>
<reference evidence="1 2" key="1">
    <citation type="submission" date="2017-07" db="EMBL/GenBank/DDBJ databases">
        <title>Flavobacterium cyanobacteriorum sp. nov., isolated from cyanobacterial aggregates in a eutrophic lake.</title>
        <authorList>
            <person name="Cai H."/>
        </authorList>
    </citation>
    <scope>NUCLEOTIDE SEQUENCE [LARGE SCALE GENOMIC DNA]</scope>
    <source>
        <strain evidence="1 2">TH021</strain>
    </source>
</reference>
<gene>
    <name evidence="1" type="ORF">CHU92_06525</name>
</gene>
<dbReference type="EMBL" id="NOXV01000235">
    <property type="protein sequence ID" value="OYQ38118.1"/>
    <property type="molecule type" value="Genomic_DNA"/>
</dbReference>
<dbReference type="Proteomes" id="UP000216605">
    <property type="component" value="Unassembled WGS sequence"/>
</dbReference>
<organism evidence="1 2">
    <name type="scientific">Flavobacterium cyanobacteriorum</name>
    <dbReference type="NCBI Taxonomy" id="2022802"/>
    <lineage>
        <taxon>Bacteria</taxon>
        <taxon>Pseudomonadati</taxon>
        <taxon>Bacteroidota</taxon>
        <taxon>Flavobacteriia</taxon>
        <taxon>Flavobacteriales</taxon>
        <taxon>Flavobacteriaceae</taxon>
        <taxon>Flavobacterium</taxon>
    </lineage>
</organism>
<evidence type="ECO:0000313" key="2">
    <source>
        <dbReference type="Proteomes" id="UP000216605"/>
    </source>
</evidence>